<dbReference type="GO" id="GO:0006313">
    <property type="term" value="P:DNA transposition"/>
    <property type="evidence" value="ECO:0007669"/>
    <property type="project" value="InterPro"/>
</dbReference>
<dbReference type="GO" id="GO:0003677">
    <property type="term" value="F:DNA binding"/>
    <property type="evidence" value="ECO:0007669"/>
    <property type="project" value="InterPro"/>
</dbReference>
<dbReference type="AlphaFoldDB" id="A0A412PH77"/>
<dbReference type="Proteomes" id="UP000284731">
    <property type="component" value="Unassembled WGS sequence"/>
</dbReference>
<dbReference type="GO" id="GO:0004803">
    <property type="term" value="F:transposase activity"/>
    <property type="evidence" value="ECO:0007669"/>
    <property type="project" value="InterPro"/>
</dbReference>
<accession>A0A412PH77</accession>
<dbReference type="PANTHER" id="PTHR33055:SF15">
    <property type="entry name" value="TRANSPOSASE-RELATED"/>
    <property type="match status" value="1"/>
</dbReference>
<dbReference type="InterPro" id="IPR047650">
    <property type="entry name" value="Transpos_IS110"/>
</dbReference>
<dbReference type="PANTHER" id="PTHR33055">
    <property type="entry name" value="TRANSPOSASE FOR INSERTION SEQUENCE ELEMENT IS1111A"/>
    <property type="match status" value="1"/>
</dbReference>
<dbReference type="Pfam" id="PF01548">
    <property type="entry name" value="DEDD_Tnp_IS110"/>
    <property type="match status" value="1"/>
</dbReference>
<name>A0A412PH77_9FIRM</name>
<protein>
    <recommendedName>
        <fullName evidence="1">Transposase IS110-like N-terminal domain-containing protein</fullName>
    </recommendedName>
</protein>
<gene>
    <name evidence="2" type="ORF">DWX20_00245</name>
</gene>
<evidence type="ECO:0000313" key="2">
    <source>
        <dbReference type="EMBL" id="RGT57514.1"/>
    </source>
</evidence>
<reference evidence="2 3" key="1">
    <citation type="submission" date="2018-08" db="EMBL/GenBank/DDBJ databases">
        <title>A genome reference for cultivated species of the human gut microbiota.</title>
        <authorList>
            <person name="Zou Y."/>
            <person name="Xue W."/>
            <person name="Luo G."/>
        </authorList>
    </citation>
    <scope>NUCLEOTIDE SEQUENCE [LARGE SCALE GENOMIC DNA]</scope>
    <source>
        <strain evidence="2 3">AF18-46</strain>
    </source>
</reference>
<proteinExistence type="predicted"/>
<evidence type="ECO:0000313" key="3">
    <source>
        <dbReference type="Proteomes" id="UP000284731"/>
    </source>
</evidence>
<sequence>MGMEDTGHYMINLTNYLLDKKFTVKYINPRATCLRRKELGISAKNDRKDALLIAEMLSEKKFWRSISPRSIENGKFRDITRLYHQLQEQQNQDMNRLQRALDIVFPEVNSLSWTRYSKAYMKFLSAYPSASSIAFEDIRNLRKALKTEGRGRQCKVTAEEIRELTNY</sequence>
<dbReference type="InterPro" id="IPR002525">
    <property type="entry name" value="Transp_IS110-like_N"/>
</dbReference>
<organism evidence="2 3">
    <name type="scientific">Solobacterium moorei</name>
    <dbReference type="NCBI Taxonomy" id="102148"/>
    <lineage>
        <taxon>Bacteria</taxon>
        <taxon>Bacillati</taxon>
        <taxon>Bacillota</taxon>
        <taxon>Erysipelotrichia</taxon>
        <taxon>Erysipelotrichales</taxon>
        <taxon>Erysipelotrichaceae</taxon>
        <taxon>Solobacterium</taxon>
    </lineage>
</organism>
<feature type="domain" description="Transposase IS110-like N-terminal" evidence="1">
    <location>
        <begin position="2"/>
        <end position="106"/>
    </location>
</feature>
<comment type="caution">
    <text evidence="2">The sequence shown here is derived from an EMBL/GenBank/DDBJ whole genome shotgun (WGS) entry which is preliminary data.</text>
</comment>
<dbReference type="EMBL" id="QRWX01000001">
    <property type="protein sequence ID" value="RGT57514.1"/>
    <property type="molecule type" value="Genomic_DNA"/>
</dbReference>
<evidence type="ECO:0000259" key="1">
    <source>
        <dbReference type="Pfam" id="PF01548"/>
    </source>
</evidence>